<dbReference type="CDD" id="cd17394">
    <property type="entry name" value="MFS_FucP_like"/>
    <property type="match status" value="1"/>
</dbReference>
<evidence type="ECO:0000256" key="4">
    <source>
        <dbReference type="ARBA" id="ARBA00022989"/>
    </source>
</evidence>
<keyword evidence="2" id="KW-1003">Cell membrane</keyword>
<evidence type="ECO:0000256" key="5">
    <source>
        <dbReference type="ARBA" id="ARBA00023136"/>
    </source>
</evidence>
<gene>
    <name evidence="7" type="ORF">SAMN05443244_3413</name>
</gene>
<dbReference type="PANTHER" id="PTHR43702:SF11">
    <property type="entry name" value="L-FUCOSE-PROTON SYMPORTER"/>
    <property type="match status" value="1"/>
</dbReference>
<dbReference type="PANTHER" id="PTHR43702">
    <property type="entry name" value="L-FUCOSE-PROTON SYMPORTER"/>
    <property type="match status" value="1"/>
</dbReference>
<dbReference type="InterPro" id="IPR005275">
    <property type="entry name" value="Lfuc_symporter_FucP"/>
</dbReference>
<feature type="transmembrane region" description="Helical" evidence="6">
    <location>
        <begin position="350"/>
        <end position="373"/>
    </location>
</feature>
<feature type="transmembrane region" description="Helical" evidence="6">
    <location>
        <begin position="119"/>
        <end position="136"/>
    </location>
</feature>
<name>A0A1H4SCT7_9BACT</name>
<evidence type="ECO:0000256" key="2">
    <source>
        <dbReference type="ARBA" id="ARBA00022475"/>
    </source>
</evidence>
<keyword evidence="4 6" id="KW-1133">Transmembrane helix</keyword>
<feature type="transmembrane region" description="Helical" evidence="6">
    <location>
        <begin position="297"/>
        <end position="315"/>
    </location>
</feature>
<feature type="transmembrane region" description="Helical" evidence="6">
    <location>
        <begin position="385"/>
        <end position="405"/>
    </location>
</feature>
<dbReference type="EMBL" id="FNSD01000001">
    <property type="protein sequence ID" value="SEC41887.1"/>
    <property type="molecule type" value="Genomic_DNA"/>
</dbReference>
<dbReference type="AlphaFoldDB" id="A0A1H4SCT7"/>
<reference evidence="7 8" key="1">
    <citation type="submission" date="2016-10" db="EMBL/GenBank/DDBJ databases">
        <authorList>
            <person name="de Groot N.N."/>
        </authorList>
    </citation>
    <scope>NUCLEOTIDE SEQUENCE [LARGE SCALE GENOMIC DNA]</scope>
    <source>
        <strain evidence="7 8">AB35.6</strain>
    </source>
</reference>
<feature type="transmembrane region" description="Helical" evidence="6">
    <location>
        <begin position="21"/>
        <end position="43"/>
    </location>
</feature>
<feature type="transmembrane region" description="Helical" evidence="6">
    <location>
        <begin position="63"/>
        <end position="84"/>
    </location>
</feature>
<proteinExistence type="predicted"/>
<keyword evidence="5 6" id="KW-0472">Membrane</keyword>
<feature type="transmembrane region" description="Helical" evidence="6">
    <location>
        <begin position="157"/>
        <end position="180"/>
    </location>
</feature>
<evidence type="ECO:0000313" key="8">
    <source>
        <dbReference type="Proteomes" id="UP000182409"/>
    </source>
</evidence>
<organism evidence="7 8">
    <name type="scientific">Terriglobus roseus</name>
    <dbReference type="NCBI Taxonomy" id="392734"/>
    <lineage>
        <taxon>Bacteria</taxon>
        <taxon>Pseudomonadati</taxon>
        <taxon>Acidobacteriota</taxon>
        <taxon>Terriglobia</taxon>
        <taxon>Terriglobales</taxon>
        <taxon>Acidobacteriaceae</taxon>
        <taxon>Terriglobus</taxon>
    </lineage>
</organism>
<sequence>MNTNPSFDPTEGRLQSASASLLPKSGLIPFALVTALFFLWGMSNNLTDVLVQQFKKSFDLSPLQAQLVQTAVFFGYFCMALPAALVTKRHGYKRGILIGLGLFGTGMLLFWPAAVIGRYSLMLFALYVVGCGSAVLETTANPFIAQSGPPESSERRLNLAQSFNPPGTICGVLVGTYFIFSGVELTPAQVLALQQHGQYTHYLHSELMRVVPPYVTLGCVVLALAGVIAFARFNTTLRQNAGAPPEHLGRQIVQILRTPQVLAAVAAQFCYCGAQVSTWSAFIPYTKQYAATSERTAALFLTGNLVAFAAGRIFSTSLMRRFRPVRMMTAYALVNILVLGFAVLRPGLPGAIALVVTSFFMSVMYPTIFSIGIKGLGAKTELASSLLVMAVVGAAVIPPLLGLVARATRSYALGYAPVLACYAVVAVFGWLHSGAPVKASD</sequence>
<evidence type="ECO:0000256" key="3">
    <source>
        <dbReference type="ARBA" id="ARBA00022692"/>
    </source>
</evidence>
<keyword evidence="3 6" id="KW-0812">Transmembrane</keyword>
<evidence type="ECO:0000256" key="1">
    <source>
        <dbReference type="ARBA" id="ARBA00004429"/>
    </source>
</evidence>
<dbReference type="SUPFAM" id="SSF103473">
    <property type="entry name" value="MFS general substrate transporter"/>
    <property type="match status" value="1"/>
</dbReference>
<feature type="transmembrane region" description="Helical" evidence="6">
    <location>
        <begin position="327"/>
        <end position="344"/>
    </location>
</feature>
<feature type="transmembrane region" description="Helical" evidence="6">
    <location>
        <begin position="411"/>
        <end position="431"/>
    </location>
</feature>
<evidence type="ECO:0000313" key="7">
    <source>
        <dbReference type="EMBL" id="SEC41887.1"/>
    </source>
</evidence>
<dbReference type="GO" id="GO:0015535">
    <property type="term" value="F:fucose:proton symporter activity"/>
    <property type="evidence" value="ECO:0007669"/>
    <property type="project" value="InterPro"/>
</dbReference>
<evidence type="ECO:0000256" key="6">
    <source>
        <dbReference type="SAM" id="Phobius"/>
    </source>
</evidence>
<protein>
    <submittedName>
        <fullName evidence="7">MFS transporter, FHS family, L-fucose permease</fullName>
    </submittedName>
</protein>
<dbReference type="Gene3D" id="1.20.1250.20">
    <property type="entry name" value="MFS general substrate transporter like domains"/>
    <property type="match status" value="2"/>
</dbReference>
<dbReference type="InterPro" id="IPR011701">
    <property type="entry name" value="MFS"/>
</dbReference>
<dbReference type="InterPro" id="IPR050375">
    <property type="entry name" value="MFS_TsgA-like"/>
</dbReference>
<feature type="transmembrane region" description="Helical" evidence="6">
    <location>
        <begin position="96"/>
        <end position="113"/>
    </location>
</feature>
<dbReference type="Pfam" id="PF07690">
    <property type="entry name" value="MFS_1"/>
    <property type="match status" value="1"/>
</dbReference>
<dbReference type="InterPro" id="IPR036259">
    <property type="entry name" value="MFS_trans_sf"/>
</dbReference>
<comment type="subcellular location">
    <subcellularLocation>
        <location evidence="1">Cell inner membrane</location>
        <topology evidence="1">Multi-pass membrane protein</topology>
    </subcellularLocation>
</comment>
<dbReference type="NCBIfam" id="TIGR00885">
    <property type="entry name" value="fucP"/>
    <property type="match status" value="1"/>
</dbReference>
<accession>A0A1H4SCT7</accession>
<feature type="transmembrane region" description="Helical" evidence="6">
    <location>
        <begin position="211"/>
        <end position="231"/>
    </location>
</feature>
<dbReference type="GO" id="GO:0005886">
    <property type="term" value="C:plasma membrane"/>
    <property type="evidence" value="ECO:0007669"/>
    <property type="project" value="UniProtKB-SubCell"/>
</dbReference>
<dbReference type="Proteomes" id="UP000182409">
    <property type="component" value="Unassembled WGS sequence"/>
</dbReference>